<evidence type="ECO:0000313" key="4">
    <source>
        <dbReference type="Proteomes" id="UP000429523"/>
    </source>
</evidence>
<protein>
    <recommendedName>
        <fullName evidence="7">DDE Tnp4 domain-containing protein</fullName>
    </recommendedName>
</protein>
<evidence type="ECO:0000313" key="3">
    <source>
        <dbReference type="EMBL" id="KAE9102308.1"/>
    </source>
</evidence>
<sequence length="139" mass="15458">MAFGLLVNKWRIFKSPLRVGMKTIGKVVHVACILHNWCINERLHQDNEADVEADEALVTALTELRANSTVAQATPPQDAPDATVSAQDASAFRRMYDSTQLDVERRVESELLRNAIVAQIGSTSRAQYNVRRNAPAQAR</sequence>
<accession>A0A6A3DMC2</accession>
<evidence type="ECO:0008006" key="7">
    <source>
        <dbReference type="Google" id="ProtNLM"/>
    </source>
</evidence>
<dbReference type="Proteomes" id="UP000488956">
    <property type="component" value="Unassembled WGS sequence"/>
</dbReference>
<evidence type="ECO:0000313" key="5">
    <source>
        <dbReference type="Proteomes" id="UP000441208"/>
    </source>
</evidence>
<proteinExistence type="predicted"/>
<dbReference type="EMBL" id="QXFX01000862">
    <property type="protein sequence ID" value="KAE9102308.1"/>
    <property type="molecule type" value="Genomic_DNA"/>
</dbReference>
<dbReference type="Proteomes" id="UP000429523">
    <property type="component" value="Unassembled WGS sequence"/>
</dbReference>
<name>A0A6A3DMC2_9STRA</name>
<dbReference type="AlphaFoldDB" id="A0A6A3DMC2"/>
<dbReference type="Proteomes" id="UP000441208">
    <property type="component" value="Unassembled WGS sequence"/>
</dbReference>
<dbReference type="EMBL" id="QXGF01002880">
    <property type="protein sequence ID" value="KAE8923092.1"/>
    <property type="molecule type" value="Genomic_DNA"/>
</dbReference>
<comment type="caution">
    <text evidence="1">The sequence shown here is derived from an EMBL/GenBank/DDBJ whole genome shotgun (WGS) entry which is preliminary data.</text>
</comment>
<evidence type="ECO:0000313" key="6">
    <source>
        <dbReference type="Proteomes" id="UP000488956"/>
    </source>
</evidence>
<dbReference type="EMBL" id="QXFZ01002861">
    <property type="protein sequence ID" value="KAE9073162.1"/>
    <property type="molecule type" value="Genomic_DNA"/>
</dbReference>
<evidence type="ECO:0000313" key="1">
    <source>
        <dbReference type="EMBL" id="KAE8923092.1"/>
    </source>
</evidence>
<reference evidence="4 5" key="1">
    <citation type="submission" date="2018-08" db="EMBL/GenBank/DDBJ databases">
        <title>Genomic investigation of the strawberry pathogen Phytophthora fragariae indicates pathogenicity is determined by transcriptional variation in three key races.</title>
        <authorList>
            <person name="Adams T.M."/>
            <person name="Armitage A.D."/>
            <person name="Sobczyk M.K."/>
            <person name="Bates H.J."/>
            <person name="Dunwell J.M."/>
            <person name="Nellist C.F."/>
            <person name="Harrison R.J."/>
        </authorList>
    </citation>
    <scope>NUCLEOTIDE SEQUENCE [LARGE SCALE GENOMIC DNA]</scope>
    <source>
        <strain evidence="2 5">NOV-71</strain>
        <strain evidence="1 4">NOV-9</strain>
        <strain evidence="3 6">ONT-3</strain>
    </source>
</reference>
<evidence type="ECO:0000313" key="2">
    <source>
        <dbReference type="EMBL" id="KAE9073162.1"/>
    </source>
</evidence>
<gene>
    <name evidence="2" type="ORF">PF007_g25904</name>
    <name evidence="1" type="ORF">PF009_g26653</name>
    <name evidence="3" type="ORF">PF010_g14149</name>
</gene>
<organism evidence="1 4">
    <name type="scientific">Phytophthora fragariae</name>
    <dbReference type="NCBI Taxonomy" id="53985"/>
    <lineage>
        <taxon>Eukaryota</taxon>
        <taxon>Sar</taxon>
        <taxon>Stramenopiles</taxon>
        <taxon>Oomycota</taxon>
        <taxon>Peronosporomycetes</taxon>
        <taxon>Peronosporales</taxon>
        <taxon>Peronosporaceae</taxon>
        <taxon>Phytophthora</taxon>
    </lineage>
</organism>